<dbReference type="InterPro" id="IPR043519">
    <property type="entry name" value="NT_sf"/>
</dbReference>
<gene>
    <name evidence="11" type="ORF">ACFPN9_08800</name>
</gene>
<organism evidence="11 12">
    <name type="scientific">Bosea massiliensis</name>
    <dbReference type="NCBI Taxonomy" id="151419"/>
    <lineage>
        <taxon>Bacteria</taxon>
        <taxon>Pseudomonadati</taxon>
        <taxon>Pseudomonadota</taxon>
        <taxon>Alphaproteobacteria</taxon>
        <taxon>Hyphomicrobiales</taxon>
        <taxon>Boseaceae</taxon>
        <taxon>Bosea</taxon>
    </lineage>
</organism>
<evidence type="ECO:0000256" key="9">
    <source>
        <dbReference type="RuleBase" id="RU003953"/>
    </source>
</evidence>
<keyword evidence="5" id="KW-0547">Nucleotide-binding</keyword>
<evidence type="ECO:0000256" key="1">
    <source>
        <dbReference type="ARBA" id="ARBA00022679"/>
    </source>
</evidence>
<dbReference type="EMBL" id="JBHSLU010000017">
    <property type="protein sequence ID" value="MFC5505355.1"/>
    <property type="molecule type" value="Genomic_DNA"/>
</dbReference>
<evidence type="ECO:0000256" key="4">
    <source>
        <dbReference type="ARBA" id="ARBA00022723"/>
    </source>
</evidence>
<feature type="domain" description="Poly A polymerase head" evidence="10">
    <location>
        <begin position="3"/>
        <end position="122"/>
    </location>
</feature>
<evidence type="ECO:0000256" key="2">
    <source>
        <dbReference type="ARBA" id="ARBA00022694"/>
    </source>
</evidence>
<evidence type="ECO:0000256" key="8">
    <source>
        <dbReference type="ARBA" id="ARBA00022884"/>
    </source>
</evidence>
<keyword evidence="6" id="KW-0067">ATP-binding</keyword>
<dbReference type="Gene3D" id="3.30.460.10">
    <property type="entry name" value="Beta Polymerase, domain 2"/>
    <property type="match status" value="1"/>
</dbReference>
<evidence type="ECO:0000313" key="12">
    <source>
        <dbReference type="Proteomes" id="UP001596060"/>
    </source>
</evidence>
<evidence type="ECO:0000313" key="11">
    <source>
        <dbReference type="EMBL" id="MFC5505355.1"/>
    </source>
</evidence>
<keyword evidence="1 9" id="KW-0808">Transferase</keyword>
<sequence>MPTYLVGGAVRDLLMGRDPSDRDYVVTDTTPAQMLELGFTQVGADFPVFIHPQSGEEYALARKERKTGAGYNGFSTEYAGVTLFDDLSRRDLTCNAIAIDPANSDIIDPFGGGRDIRDKILRHVSEAFREDPCCRAGPRRPTQRRRRR</sequence>
<keyword evidence="8 9" id="KW-0694">RNA-binding</keyword>
<evidence type="ECO:0000259" key="10">
    <source>
        <dbReference type="Pfam" id="PF01743"/>
    </source>
</evidence>
<accession>A0ABW0NXZ5</accession>
<dbReference type="PANTHER" id="PTHR47545:SF1">
    <property type="entry name" value="MULTIFUNCTIONAL CCA PROTEIN"/>
    <property type="match status" value="1"/>
</dbReference>
<evidence type="ECO:0000256" key="6">
    <source>
        <dbReference type="ARBA" id="ARBA00022840"/>
    </source>
</evidence>
<dbReference type="Proteomes" id="UP001596060">
    <property type="component" value="Unassembled WGS sequence"/>
</dbReference>
<keyword evidence="7" id="KW-0460">Magnesium</keyword>
<dbReference type="PANTHER" id="PTHR47545">
    <property type="entry name" value="MULTIFUNCTIONAL CCA PROTEIN"/>
    <property type="match status" value="1"/>
</dbReference>
<evidence type="ECO:0000256" key="7">
    <source>
        <dbReference type="ARBA" id="ARBA00022842"/>
    </source>
</evidence>
<name>A0ABW0NXZ5_9HYPH</name>
<comment type="caution">
    <text evidence="11">The sequence shown here is derived from an EMBL/GenBank/DDBJ whole genome shotgun (WGS) entry which is preliminary data.</text>
</comment>
<keyword evidence="12" id="KW-1185">Reference proteome</keyword>
<evidence type="ECO:0000256" key="3">
    <source>
        <dbReference type="ARBA" id="ARBA00022695"/>
    </source>
</evidence>
<reference evidence="12" key="1">
    <citation type="journal article" date="2019" name="Int. J. Syst. Evol. Microbiol.">
        <title>The Global Catalogue of Microorganisms (GCM) 10K type strain sequencing project: providing services to taxonomists for standard genome sequencing and annotation.</title>
        <authorList>
            <consortium name="The Broad Institute Genomics Platform"/>
            <consortium name="The Broad Institute Genome Sequencing Center for Infectious Disease"/>
            <person name="Wu L."/>
            <person name="Ma J."/>
        </authorList>
    </citation>
    <scope>NUCLEOTIDE SEQUENCE [LARGE SCALE GENOMIC DNA]</scope>
    <source>
        <strain evidence="12">CCUG 43117</strain>
    </source>
</reference>
<protein>
    <recommendedName>
        <fullName evidence="10">Poly A polymerase head domain-containing protein</fullName>
    </recommendedName>
</protein>
<comment type="similarity">
    <text evidence="9">Belongs to the tRNA nucleotidyltransferase/poly(A) polymerase family.</text>
</comment>
<keyword evidence="4" id="KW-0479">Metal-binding</keyword>
<dbReference type="SUPFAM" id="SSF81301">
    <property type="entry name" value="Nucleotidyltransferase"/>
    <property type="match status" value="1"/>
</dbReference>
<proteinExistence type="inferred from homology"/>
<dbReference type="InterPro" id="IPR050124">
    <property type="entry name" value="tRNA_CCA-adding_enzyme"/>
</dbReference>
<dbReference type="Pfam" id="PF01743">
    <property type="entry name" value="PolyA_pol"/>
    <property type="match status" value="1"/>
</dbReference>
<evidence type="ECO:0000256" key="5">
    <source>
        <dbReference type="ARBA" id="ARBA00022741"/>
    </source>
</evidence>
<dbReference type="InterPro" id="IPR002646">
    <property type="entry name" value="PolA_pol_head_dom"/>
</dbReference>
<dbReference type="RefSeq" id="WP_377816455.1">
    <property type="nucleotide sequence ID" value="NZ_JBHSLU010000017.1"/>
</dbReference>
<keyword evidence="3" id="KW-0548">Nucleotidyltransferase</keyword>
<keyword evidence="2" id="KW-0819">tRNA processing</keyword>